<dbReference type="RefSeq" id="WP_322419203.1">
    <property type="nucleotide sequence ID" value="NZ_CP139858.1"/>
</dbReference>
<accession>A0ABZ0VQJ4</accession>
<organism evidence="1 2">
    <name type="scientific">Mesorhizobium huakuii</name>
    <dbReference type="NCBI Taxonomy" id="28104"/>
    <lineage>
        <taxon>Bacteria</taxon>
        <taxon>Pseudomonadati</taxon>
        <taxon>Pseudomonadota</taxon>
        <taxon>Alphaproteobacteria</taxon>
        <taxon>Hyphomicrobiales</taxon>
        <taxon>Phyllobacteriaceae</taxon>
        <taxon>Mesorhizobium</taxon>
    </lineage>
</organism>
<evidence type="ECO:0000313" key="2">
    <source>
        <dbReference type="Proteomes" id="UP001322481"/>
    </source>
</evidence>
<keyword evidence="2" id="KW-1185">Reference proteome</keyword>
<reference evidence="1 2" key="1">
    <citation type="submission" date="2023-11" db="EMBL/GenBank/DDBJ databases">
        <authorList>
            <person name="Panchal A.K."/>
            <person name="Meaney J.S."/>
            <person name="Karas B.J."/>
            <person name="diCenzo G.C."/>
        </authorList>
    </citation>
    <scope>NUCLEOTIDE SEQUENCE [LARGE SCALE GENOMIC DNA]</scope>
    <source>
        <strain evidence="1 2">NZP2235</strain>
    </source>
</reference>
<name>A0ABZ0VQJ4_9HYPH</name>
<evidence type="ECO:0000313" key="1">
    <source>
        <dbReference type="EMBL" id="WQB99148.1"/>
    </source>
</evidence>
<protein>
    <submittedName>
        <fullName evidence="1">Uncharacterized protein</fullName>
    </submittedName>
</protein>
<proteinExistence type="predicted"/>
<dbReference type="EMBL" id="CP139858">
    <property type="protein sequence ID" value="WQB99148.1"/>
    <property type="molecule type" value="Genomic_DNA"/>
</dbReference>
<sequence>MVSGKGAMDPAELEMIKNRCAQATPWPWSSFVEGRDHTSGSNFIMTGHGGEDFELSGGTVADQDFIAHARQDIPRLLAEIERLRRNAGEV</sequence>
<gene>
    <name evidence="1" type="ORF">U0R22_003320</name>
</gene>
<dbReference type="Proteomes" id="UP001322481">
    <property type="component" value="Chromosome"/>
</dbReference>